<reference evidence="6 7" key="1">
    <citation type="submission" date="2022-02" db="EMBL/GenBank/DDBJ databases">
        <title>Mesosutterella porci, a novel member of the family Sutterellaceae from pig feces.</title>
        <authorList>
            <person name="Wylensek D."/>
            <person name="Clavel T."/>
        </authorList>
    </citation>
    <scope>NUCLEOTIDE SEQUENCE [LARGE SCALE GENOMIC DNA]</scope>
    <source>
        <strain evidence="7">oilRF-744-wt-GAM-9</strain>
    </source>
</reference>
<evidence type="ECO:0000313" key="7">
    <source>
        <dbReference type="Proteomes" id="UP001297600"/>
    </source>
</evidence>
<dbReference type="RefSeq" id="WP_237978433.1">
    <property type="nucleotide sequence ID" value="NZ_JAKNCT010000005.1"/>
</dbReference>
<dbReference type="Proteomes" id="UP001297600">
    <property type="component" value="Unassembled WGS sequence"/>
</dbReference>
<name>A0ABS9MQ83_9BURK</name>
<dbReference type="PANTHER" id="PTHR30126:SF64">
    <property type="entry name" value="HTH-TYPE TRANSCRIPTIONAL REGULATOR CITR"/>
    <property type="match status" value="1"/>
</dbReference>
<evidence type="ECO:0000256" key="2">
    <source>
        <dbReference type="ARBA" id="ARBA00023015"/>
    </source>
</evidence>
<gene>
    <name evidence="6" type="ORF">MAF45_04870</name>
</gene>
<sequence>MSLMNLDWLKTFHAVARCRSFSKAAEALYLTQPTVSSQIQKLEHSLKAPLFDRSRRQISLTPKGEILYNYTRRLFELFGEIDNAFQNFTELQSGHVSVSASAVVGTYYLPPLISEYRRRYPGIELHLRIGNSEQVARDVRDLEADFGICARVVGAGDLVQYQLLSEPYRVLASPSSRWCAMGRPLLPSEFAKGCIITREKGARSQAKLEEWLAEQGEPHFCGSCSVNSMELAKQLAVCGMGLIVLPEMTVRRELESGQLVRVEVERFNLSTGYYLNYLKTANLSPAALKLVMLLKENRRDFMAIL</sequence>
<evidence type="ECO:0000256" key="3">
    <source>
        <dbReference type="ARBA" id="ARBA00023125"/>
    </source>
</evidence>
<evidence type="ECO:0000259" key="5">
    <source>
        <dbReference type="PROSITE" id="PS50931"/>
    </source>
</evidence>
<dbReference type="InterPro" id="IPR036388">
    <property type="entry name" value="WH-like_DNA-bd_sf"/>
</dbReference>
<dbReference type="Gene3D" id="3.40.190.10">
    <property type="entry name" value="Periplasmic binding protein-like II"/>
    <property type="match status" value="2"/>
</dbReference>
<dbReference type="PROSITE" id="PS50931">
    <property type="entry name" value="HTH_LYSR"/>
    <property type="match status" value="1"/>
</dbReference>
<dbReference type="EMBL" id="JAKNCT010000005">
    <property type="protein sequence ID" value="MCG5030777.1"/>
    <property type="molecule type" value="Genomic_DNA"/>
</dbReference>
<evidence type="ECO:0000256" key="4">
    <source>
        <dbReference type="ARBA" id="ARBA00023163"/>
    </source>
</evidence>
<feature type="domain" description="HTH lysR-type" evidence="5">
    <location>
        <begin position="4"/>
        <end position="61"/>
    </location>
</feature>
<dbReference type="Pfam" id="PF00126">
    <property type="entry name" value="HTH_1"/>
    <property type="match status" value="1"/>
</dbReference>
<dbReference type="PRINTS" id="PR00039">
    <property type="entry name" value="HTHLYSR"/>
</dbReference>
<protein>
    <submittedName>
        <fullName evidence="6">LysR family transcriptional regulator</fullName>
    </submittedName>
</protein>
<comment type="similarity">
    <text evidence="1">Belongs to the LysR transcriptional regulatory family.</text>
</comment>
<dbReference type="SUPFAM" id="SSF46785">
    <property type="entry name" value="Winged helix' DNA-binding domain"/>
    <property type="match status" value="1"/>
</dbReference>
<dbReference type="Gene3D" id="1.10.10.10">
    <property type="entry name" value="Winged helix-like DNA-binding domain superfamily/Winged helix DNA-binding domain"/>
    <property type="match status" value="1"/>
</dbReference>
<proteinExistence type="inferred from homology"/>
<dbReference type="InterPro" id="IPR005119">
    <property type="entry name" value="LysR_subst-bd"/>
</dbReference>
<organism evidence="6 7">
    <name type="scientific">Mesosutterella porci</name>
    <dbReference type="NCBI Taxonomy" id="2915351"/>
    <lineage>
        <taxon>Bacteria</taxon>
        <taxon>Pseudomonadati</taxon>
        <taxon>Pseudomonadota</taxon>
        <taxon>Betaproteobacteria</taxon>
        <taxon>Burkholderiales</taxon>
        <taxon>Sutterellaceae</taxon>
        <taxon>Mesosutterella</taxon>
    </lineage>
</organism>
<dbReference type="SUPFAM" id="SSF53850">
    <property type="entry name" value="Periplasmic binding protein-like II"/>
    <property type="match status" value="1"/>
</dbReference>
<keyword evidence="4" id="KW-0804">Transcription</keyword>
<evidence type="ECO:0000256" key="1">
    <source>
        <dbReference type="ARBA" id="ARBA00009437"/>
    </source>
</evidence>
<dbReference type="CDD" id="cd05466">
    <property type="entry name" value="PBP2_LTTR_substrate"/>
    <property type="match status" value="1"/>
</dbReference>
<dbReference type="Pfam" id="PF03466">
    <property type="entry name" value="LysR_substrate"/>
    <property type="match status" value="1"/>
</dbReference>
<evidence type="ECO:0000313" key="6">
    <source>
        <dbReference type="EMBL" id="MCG5030777.1"/>
    </source>
</evidence>
<keyword evidence="7" id="KW-1185">Reference proteome</keyword>
<keyword evidence="3" id="KW-0238">DNA-binding</keyword>
<dbReference type="InterPro" id="IPR000847">
    <property type="entry name" value="LysR_HTH_N"/>
</dbReference>
<dbReference type="InterPro" id="IPR036390">
    <property type="entry name" value="WH_DNA-bd_sf"/>
</dbReference>
<accession>A0ABS9MQ83</accession>
<keyword evidence="2" id="KW-0805">Transcription regulation</keyword>
<dbReference type="PANTHER" id="PTHR30126">
    <property type="entry name" value="HTH-TYPE TRANSCRIPTIONAL REGULATOR"/>
    <property type="match status" value="1"/>
</dbReference>
<comment type="caution">
    <text evidence="6">The sequence shown here is derived from an EMBL/GenBank/DDBJ whole genome shotgun (WGS) entry which is preliminary data.</text>
</comment>